<feature type="domain" description="HNH" evidence="1">
    <location>
        <begin position="9"/>
        <end position="55"/>
    </location>
</feature>
<dbReference type="Pfam" id="PF01844">
    <property type="entry name" value="HNH"/>
    <property type="match status" value="1"/>
</dbReference>
<dbReference type="EMBL" id="BMQD01000005">
    <property type="protein sequence ID" value="GGK60031.1"/>
    <property type="molecule type" value="Genomic_DNA"/>
</dbReference>
<evidence type="ECO:0000313" key="3">
    <source>
        <dbReference type="Proteomes" id="UP000627984"/>
    </source>
</evidence>
<reference evidence="2" key="1">
    <citation type="journal article" date="2014" name="Int. J. Syst. Evol. Microbiol.">
        <title>Complete genome sequence of Corynebacterium casei LMG S-19264T (=DSM 44701T), isolated from a smear-ripened cheese.</title>
        <authorList>
            <consortium name="US DOE Joint Genome Institute (JGI-PGF)"/>
            <person name="Walter F."/>
            <person name="Albersmeier A."/>
            <person name="Kalinowski J."/>
            <person name="Ruckert C."/>
        </authorList>
    </citation>
    <scope>NUCLEOTIDE SEQUENCE</scope>
    <source>
        <strain evidence="2">JCM 3093</strain>
    </source>
</reference>
<comment type="caution">
    <text evidence="2">The sequence shown here is derived from an EMBL/GenBank/DDBJ whole genome shotgun (WGS) entry which is preliminary data.</text>
</comment>
<accession>A0AA37BFD4</accession>
<protein>
    <recommendedName>
        <fullName evidence="1">HNH domain-containing protein</fullName>
    </recommendedName>
</protein>
<name>A0AA37BFD4_9ACTN</name>
<gene>
    <name evidence="2" type="ORF">GCM10010126_19460</name>
</gene>
<evidence type="ECO:0000259" key="1">
    <source>
        <dbReference type="Pfam" id="PF01844"/>
    </source>
</evidence>
<evidence type="ECO:0000313" key="2">
    <source>
        <dbReference type="EMBL" id="GGK60031.1"/>
    </source>
</evidence>
<dbReference type="InterPro" id="IPR002711">
    <property type="entry name" value="HNH"/>
</dbReference>
<dbReference type="InterPro" id="IPR003615">
    <property type="entry name" value="HNH_nuc"/>
</dbReference>
<organism evidence="2 3">
    <name type="scientific">Planomonospora parontospora</name>
    <dbReference type="NCBI Taxonomy" id="58119"/>
    <lineage>
        <taxon>Bacteria</taxon>
        <taxon>Bacillati</taxon>
        <taxon>Actinomycetota</taxon>
        <taxon>Actinomycetes</taxon>
        <taxon>Streptosporangiales</taxon>
        <taxon>Streptosporangiaceae</taxon>
        <taxon>Planomonospora</taxon>
    </lineage>
</organism>
<dbReference type="GO" id="GO:0008270">
    <property type="term" value="F:zinc ion binding"/>
    <property type="evidence" value="ECO:0007669"/>
    <property type="project" value="InterPro"/>
</dbReference>
<dbReference type="AlphaFoldDB" id="A0AA37BFD4"/>
<dbReference type="GO" id="GO:0004519">
    <property type="term" value="F:endonuclease activity"/>
    <property type="evidence" value="ECO:0007669"/>
    <property type="project" value="InterPro"/>
</dbReference>
<dbReference type="GO" id="GO:0003676">
    <property type="term" value="F:nucleic acid binding"/>
    <property type="evidence" value="ECO:0007669"/>
    <property type="project" value="InterPro"/>
</dbReference>
<dbReference type="CDD" id="cd00085">
    <property type="entry name" value="HNHc"/>
    <property type="match status" value="1"/>
</dbReference>
<proteinExistence type="predicted"/>
<reference evidence="2" key="2">
    <citation type="submission" date="2022-09" db="EMBL/GenBank/DDBJ databases">
        <authorList>
            <person name="Sun Q."/>
            <person name="Ohkuma M."/>
        </authorList>
    </citation>
    <scope>NUCLEOTIDE SEQUENCE</scope>
    <source>
        <strain evidence="2">JCM 3093</strain>
    </source>
</reference>
<sequence length="77" mass="8680">MAARDGSRCFYCWIPFDDPADGTLDHYVPLCMWRTSKPWNFVLACQPCNNAKADRLPWPLVWLLLAGARPEAGQLAA</sequence>
<dbReference type="Proteomes" id="UP000627984">
    <property type="component" value="Unassembled WGS sequence"/>
</dbReference>
<dbReference type="Gene3D" id="1.10.30.50">
    <property type="match status" value="1"/>
</dbReference>